<dbReference type="GO" id="GO:0005525">
    <property type="term" value="F:GTP binding"/>
    <property type="evidence" value="ECO:0007669"/>
    <property type="project" value="InterPro"/>
</dbReference>
<dbReference type="SUPFAM" id="SSF52540">
    <property type="entry name" value="P-loop containing nucleoside triphosphate hydrolases"/>
    <property type="match status" value="1"/>
</dbReference>
<dbReference type="PROSITE" id="PS51419">
    <property type="entry name" value="RAB"/>
    <property type="match status" value="1"/>
</dbReference>
<dbReference type="GO" id="GO:0003924">
    <property type="term" value="F:GTPase activity"/>
    <property type="evidence" value="ECO:0007669"/>
    <property type="project" value="InterPro"/>
</dbReference>
<protein>
    <submittedName>
        <fullName evidence="1">Uncharacterized protein</fullName>
    </submittedName>
</protein>
<accession>T1H0W3</accession>
<evidence type="ECO:0000313" key="1">
    <source>
        <dbReference type="EnsemblMetazoa" id="MESCA009808-PA"/>
    </source>
</evidence>
<dbReference type="InterPro" id="IPR027417">
    <property type="entry name" value="P-loop_NTPase"/>
</dbReference>
<dbReference type="InterPro" id="IPR001806">
    <property type="entry name" value="Small_GTPase"/>
</dbReference>
<sequence length="113" mass="12967">MAPADINPSQREVTPEQINSWCENNKMFTYLETSSKTATNVTEAFSLAVKQWRKLEKQTERELRDQGDTIDLTKGVTLPQNRICCSHLSEIVDLIPQQLQLPELELIIHSTIR</sequence>
<reference evidence="2" key="1">
    <citation type="submission" date="2013-02" db="EMBL/GenBank/DDBJ databases">
        <authorList>
            <person name="Hughes D."/>
        </authorList>
    </citation>
    <scope>NUCLEOTIDE SEQUENCE</scope>
    <source>
        <strain>Durham</strain>
        <strain evidence="2">NC isolate 2 -- Noor lab</strain>
    </source>
</reference>
<dbReference type="STRING" id="36166.T1H0W3"/>
<dbReference type="Gene3D" id="3.40.50.300">
    <property type="entry name" value="P-loop containing nucleotide triphosphate hydrolases"/>
    <property type="match status" value="1"/>
</dbReference>
<organism evidence="1 2">
    <name type="scientific">Megaselia scalaris</name>
    <name type="common">Humpbacked fly</name>
    <name type="synonym">Phora scalaris</name>
    <dbReference type="NCBI Taxonomy" id="36166"/>
    <lineage>
        <taxon>Eukaryota</taxon>
        <taxon>Metazoa</taxon>
        <taxon>Ecdysozoa</taxon>
        <taxon>Arthropoda</taxon>
        <taxon>Hexapoda</taxon>
        <taxon>Insecta</taxon>
        <taxon>Pterygota</taxon>
        <taxon>Neoptera</taxon>
        <taxon>Endopterygota</taxon>
        <taxon>Diptera</taxon>
        <taxon>Brachycera</taxon>
        <taxon>Muscomorpha</taxon>
        <taxon>Platypezoidea</taxon>
        <taxon>Phoridae</taxon>
        <taxon>Megaseliini</taxon>
        <taxon>Megaselia</taxon>
    </lineage>
</organism>
<dbReference type="Proteomes" id="UP000015102">
    <property type="component" value="Unassembled WGS sequence"/>
</dbReference>
<reference evidence="1" key="2">
    <citation type="submission" date="2015-06" db="UniProtKB">
        <authorList>
            <consortium name="EnsemblMetazoa"/>
        </authorList>
    </citation>
    <scope>IDENTIFICATION</scope>
</reference>
<proteinExistence type="predicted"/>
<dbReference type="EnsemblMetazoa" id="MESCA009808-RA">
    <property type="protein sequence ID" value="MESCA009808-PA"/>
    <property type="gene ID" value="MESCA009808"/>
</dbReference>
<dbReference type="EMBL" id="CAQQ02386783">
    <property type="status" value="NOT_ANNOTATED_CDS"/>
    <property type="molecule type" value="Genomic_DNA"/>
</dbReference>
<dbReference type="AlphaFoldDB" id="T1H0W3"/>
<keyword evidence="2" id="KW-1185">Reference proteome</keyword>
<name>T1H0W3_MEGSC</name>
<dbReference type="Pfam" id="PF00071">
    <property type="entry name" value="Ras"/>
    <property type="match status" value="1"/>
</dbReference>
<evidence type="ECO:0000313" key="2">
    <source>
        <dbReference type="Proteomes" id="UP000015102"/>
    </source>
</evidence>
<dbReference type="HOGENOM" id="CLU_2136300_0_0_1"/>